<dbReference type="CDD" id="cd00085">
    <property type="entry name" value="HNHc"/>
    <property type="match status" value="1"/>
</dbReference>
<organism evidence="2 3">
    <name type="scientific">Spartinivicinus poritis</name>
    <dbReference type="NCBI Taxonomy" id="2994640"/>
    <lineage>
        <taxon>Bacteria</taxon>
        <taxon>Pseudomonadati</taxon>
        <taxon>Pseudomonadota</taxon>
        <taxon>Gammaproteobacteria</taxon>
        <taxon>Oceanospirillales</taxon>
        <taxon>Zooshikellaceae</taxon>
        <taxon>Spartinivicinus</taxon>
    </lineage>
</organism>
<evidence type="ECO:0000313" key="3">
    <source>
        <dbReference type="Proteomes" id="UP001528823"/>
    </source>
</evidence>
<keyword evidence="2" id="KW-0378">Hydrolase</keyword>
<dbReference type="Proteomes" id="UP001528823">
    <property type="component" value="Unassembled WGS sequence"/>
</dbReference>
<keyword evidence="3" id="KW-1185">Reference proteome</keyword>
<dbReference type="Gene3D" id="1.10.30.50">
    <property type="match status" value="1"/>
</dbReference>
<dbReference type="EMBL" id="JAPMOU010000075">
    <property type="protein sequence ID" value="MDE1465644.1"/>
    <property type="molecule type" value="Genomic_DNA"/>
</dbReference>
<dbReference type="InterPro" id="IPR002711">
    <property type="entry name" value="HNH"/>
</dbReference>
<dbReference type="Pfam" id="PF01844">
    <property type="entry name" value="HNH"/>
    <property type="match status" value="1"/>
</dbReference>
<dbReference type="GO" id="GO:0004519">
    <property type="term" value="F:endonuclease activity"/>
    <property type="evidence" value="ECO:0007669"/>
    <property type="project" value="UniProtKB-KW"/>
</dbReference>
<accession>A0ABT5UKS8</accession>
<keyword evidence="2" id="KW-0255">Endonuclease</keyword>
<feature type="domain" description="HNH" evidence="1">
    <location>
        <begin position="5"/>
        <end position="41"/>
    </location>
</feature>
<evidence type="ECO:0000313" key="2">
    <source>
        <dbReference type="EMBL" id="MDE1465644.1"/>
    </source>
</evidence>
<evidence type="ECO:0000259" key="1">
    <source>
        <dbReference type="Pfam" id="PF01844"/>
    </source>
</evidence>
<dbReference type="InterPro" id="IPR003615">
    <property type="entry name" value="HNH_nuc"/>
</dbReference>
<comment type="caution">
    <text evidence="2">The sequence shown here is derived from an EMBL/GenBank/DDBJ whole genome shotgun (WGS) entry which is preliminary data.</text>
</comment>
<gene>
    <name evidence="2" type="ORF">ORQ98_27145</name>
</gene>
<proteinExistence type="predicted"/>
<reference evidence="2 3" key="1">
    <citation type="submission" date="2022-11" db="EMBL/GenBank/DDBJ databases">
        <title>Spartinivicinus poritis sp. nov., isolated from scleractinian coral Porites lutea.</title>
        <authorList>
            <person name="Zhang G."/>
            <person name="Cai L."/>
            <person name="Wei Q."/>
        </authorList>
    </citation>
    <scope>NUCLEOTIDE SEQUENCE [LARGE SCALE GENOMIC DNA]</scope>
    <source>
        <strain evidence="2 3">A2-2</strain>
    </source>
</reference>
<keyword evidence="2" id="KW-0540">Nuclease</keyword>
<name>A0ABT5UKS8_9GAMM</name>
<sequence>MNKLTPANIVDHIKPKSQGGNDALENLQAICRPCHQKKTDQEKNHQR</sequence>
<protein>
    <submittedName>
        <fullName evidence="2">HNH endonuclease signature motif containing protein</fullName>
    </submittedName>
</protein>